<evidence type="ECO:0000313" key="1">
    <source>
        <dbReference type="EMBL" id="KAF9645898.1"/>
    </source>
</evidence>
<accession>A0ACB6Z8G8</accession>
<proteinExistence type="predicted"/>
<protein>
    <submittedName>
        <fullName evidence="1">RCC1 BLIP-II</fullName>
    </submittedName>
</protein>
<dbReference type="EMBL" id="MU118074">
    <property type="protein sequence ID" value="KAF9645898.1"/>
    <property type="molecule type" value="Genomic_DNA"/>
</dbReference>
<keyword evidence="2" id="KW-1185">Reference proteome</keyword>
<evidence type="ECO:0000313" key="2">
    <source>
        <dbReference type="Proteomes" id="UP000886501"/>
    </source>
</evidence>
<dbReference type="Proteomes" id="UP000886501">
    <property type="component" value="Unassembled WGS sequence"/>
</dbReference>
<comment type="caution">
    <text evidence="1">The sequence shown here is derived from an EMBL/GenBank/DDBJ whole genome shotgun (WGS) entry which is preliminary data.</text>
</comment>
<sequence length="571" mass="61223">MASKHQGPSPIPDGKTTAQNPPKEQSWGRVLICGGTDWPKLGRKERGGGKNQDDNHPDLAEPHILRSLSNVKISSIHASSHGCHSIMLDASGTAWMFGRNERASLGVAGREYISENAPLKLLASTLSGASAKTRFVHAACGRNHSLLVGSEGQVWSTGANNLGQCGLPACPEVLTWQQVKSTFGGRRVVKAVAGITFSVVLTEHGRLFSFGSGEHGQLGNGRTGEHIITGNKTAYDVHNDPIAVKALDGKHITQIACGPQHSIALDSEGVVYVWGYNGYCRLGLGHQKDILFPTPVPHFTGPNASSMGRMVVAGPSNSVVIDKQGMYWMAGKWKNTGDGSSGSPYSQFRVIQDVMGCKMTHACCGGVTHWGLAPDEDDSVMTIAWGQNAANGELGLGPEEPRSATKPTRHQPLIGIEVYDIAAGQNTTFFLARPNDKLSDLPRHPLDLDTPQECIICSQDNGDDDSPLECDKCDSPYHLGCLIPPLDAVPDGEWFCPRCLLDPGAPIGPEDVPAPPQPKGPKPRKPTPVYRDDDEEDDYNVKDDDSDNEPSYRGQKRKGTGGASGAAKRKR</sequence>
<gene>
    <name evidence="1" type="ORF">BDM02DRAFT_3119507</name>
</gene>
<name>A0ACB6Z8G8_THEGA</name>
<organism evidence="1 2">
    <name type="scientific">Thelephora ganbajun</name>
    <name type="common">Ganba fungus</name>
    <dbReference type="NCBI Taxonomy" id="370292"/>
    <lineage>
        <taxon>Eukaryota</taxon>
        <taxon>Fungi</taxon>
        <taxon>Dikarya</taxon>
        <taxon>Basidiomycota</taxon>
        <taxon>Agaricomycotina</taxon>
        <taxon>Agaricomycetes</taxon>
        <taxon>Thelephorales</taxon>
        <taxon>Thelephoraceae</taxon>
        <taxon>Thelephora</taxon>
    </lineage>
</organism>
<reference evidence="1" key="2">
    <citation type="journal article" date="2020" name="Nat. Commun.">
        <title>Large-scale genome sequencing of mycorrhizal fungi provides insights into the early evolution of symbiotic traits.</title>
        <authorList>
            <person name="Miyauchi S."/>
            <person name="Kiss E."/>
            <person name="Kuo A."/>
            <person name="Drula E."/>
            <person name="Kohler A."/>
            <person name="Sanchez-Garcia M."/>
            <person name="Morin E."/>
            <person name="Andreopoulos B."/>
            <person name="Barry K.W."/>
            <person name="Bonito G."/>
            <person name="Buee M."/>
            <person name="Carver A."/>
            <person name="Chen C."/>
            <person name="Cichocki N."/>
            <person name="Clum A."/>
            <person name="Culley D."/>
            <person name="Crous P.W."/>
            <person name="Fauchery L."/>
            <person name="Girlanda M."/>
            <person name="Hayes R.D."/>
            <person name="Keri Z."/>
            <person name="LaButti K."/>
            <person name="Lipzen A."/>
            <person name="Lombard V."/>
            <person name="Magnuson J."/>
            <person name="Maillard F."/>
            <person name="Murat C."/>
            <person name="Nolan M."/>
            <person name="Ohm R.A."/>
            <person name="Pangilinan J."/>
            <person name="Pereira M.F."/>
            <person name="Perotto S."/>
            <person name="Peter M."/>
            <person name="Pfister S."/>
            <person name="Riley R."/>
            <person name="Sitrit Y."/>
            <person name="Stielow J.B."/>
            <person name="Szollosi G."/>
            <person name="Zifcakova L."/>
            <person name="Stursova M."/>
            <person name="Spatafora J.W."/>
            <person name="Tedersoo L."/>
            <person name="Vaario L.M."/>
            <person name="Yamada A."/>
            <person name="Yan M."/>
            <person name="Wang P."/>
            <person name="Xu J."/>
            <person name="Bruns T."/>
            <person name="Baldrian P."/>
            <person name="Vilgalys R."/>
            <person name="Dunand C."/>
            <person name="Henrissat B."/>
            <person name="Grigoriev I.V."/>
            <person name="Hibbett D."/>
            <person name="Nagy L.G."/>
            <person name="Martin F.M."/>
        </authorList>
    </citation>
    <scope>NUCLEOTIDE SEQUENCE</scope>
    <source>
        <strain evidence="1">P2</strain>
    </source>
</reference>
<reference evidence="1" key="1">
    <citation type="submission" date="2019-10" db="EMBL/GenBank/DDBJ databases">
        <authorList>
            <consortium name="DOE Joint Genome Institute"/>
            <person name="Kuo A."/>
            <person name="Miyauchi S."/>
            <person name="Kiss E."/>
            <person name="Drula E."/>
            <person name="Kohler A."/>
            <person name="Sanchez-Garcia M."/>
            <person name="Andreopoulos B."/>
            <person name="Barry K.W."/>
            <person name="Bonito G."/>
            <person name="Buee M."/>
            <person name="Carver A."/>
            <person name="Chen C."/>
            <person name="Cichocki N."/>
            <person name="Clum A."/>
            <person name="Culley D."/>
            <person name="Crous P.W."/>
            <person name="Fauchery L."/>
            <person name="Girlanda M."/>
            <person name="Hayes R."/>
            <person name="Keri Z."/>
            <person name="Labutti K."/>
            <person name="Lipzen A."/>
            <person name="Lombard V."/>
            <person name="Magnuson J."/>
            <person name="Maillard F."/>
            <person name="Morin E."/>
            <person name="Murat C."/>
            <person name="Nolan M."/>
            <person name="Ohm R."/>
            <person name="Pangilinan J."/>
            <person name="Pereira M."/>
            <person name="Perotto S."/>
            <person name="Peter M."/>
            <person name="Riley R."/>
            <person name="Sitrit Y."/>
            <person name="Stielow B."/>
            <person name="Szollosi G."/>
            <person name="Zifcakova L."/>
            <person name="Stursova M."/>
            <person name="Spatafora J.W."/>
            <person name="Tedersoo L."/>
            <person name="Vaario L.-M."/>
            <person name="Yamada A."/>
            <person name="Yan M."/>
            <person name="Wang P."/>
            <person name="Xu J."/>
            <person name="Bruns T."/>
            <person name="Baldrian P."/>
            <person name="Vilgalys R."/>
            <person name="Henrissat B."/>
            <person name="Grigoriev I.V."/>
            <person name="Hibbett D."/>
            <person name="Nagy L.G."/>
            <person name="Martin F.M."/>
        </authorList>
    </citation>
    <scope>NUCLEOTIDE SEQUENCE</scope>
    <source>
        <strain evidence="1">P2</strain>
    </source>
</reference>